<dbReference type="InterPro" id="IPR008166">
    <property type="entry name" value="Glyco_transf_92"/>
</dbReference>
<comment type="caution">
    <text evidence="8">The sequence shown here is derived from an EMBL/GenBank/DDBJ whole genome shotgun (WGS) entry which is preliminary data.</text>
</comment>
<keyword evidence="6" id="KW-0812">Transmembrane</keyword>
<dbReference type="EC" id="2.4.1.-" evidence="6"/>
<keyword evidence="9" id="KW-1185">Reference proteome</keyword>
<dbReference type="OrthoDB" id="3226at2759"/>
<feature type="chain" id="PRO_5013048658" description="L-Fucosyltransferase" evidence="7">
    <location>
        <begin position="28"/>
        <end position="930"/>
    </location>
</feature>
<keyword evidence="6" id="KW-0325">Glycoprotein</keyword>
<dbReference type="GO" id="GO:0005975">
    <property type="term" value="P:carbohydrate metabolic process"/>
    <property type="evidence" value="ECO:0007669"/>
    <property type="project" value="InterPro"/>
</dbReference>
<dbReference type="PANTHER" id="PTHR11927">
    <property type="entry name" value="GALACTOSIDE 2-L-FUCOSYLTRANSFERASE"/>
    <property type="match status" value="1"/>
</dbReference>
<reference evidence="9" key="1">
    <citation type="submission" date="2017-01" db="EMBL/GenBank/DDBJ databases">
        <title>Comparative genomics of anhydrobiosis in the tardigrade Hypsibius dujardini.</title>
        <authorList>
            <person name="Yoshida Y."/>
            <person name="Koutsovoulos G."/>
            <person name="Laetsch D."/>
            <person name="Stevens L."/>
            <person name="Kumar S."/>
            <person name="Horikawa D."/>
            <person name="Ishino K."/>
            <person name="Komine S."/>
            <person name="Tomita M."/>
            <person name="Blaxter M."/>
            <person name="Arakawa K."/>
        </authorList>
    </citation>
    <scope>NUCLEOTIDE SEQUENCE [LARGE SCALE GENOMIC DNA]</scope>
    <source>
        <strain evidence="9">Z151</strain>
    </source>
</reference>
<comment type="pathway">
    <text evidence="6">Protein modification; protein glycosylation.</text>
</comment>
<accession>A0A1W0WNM0</accession>
<keyword evidence="4 6" id="KW-0808">Transferase</keyword>
<gene>
    <name evidence="8" type="ORF">BV898_08984</name>
</gene>
<evidence type="ECO:0000313" key="8">
    <source>
        <dbReference type="EMBL" id="OQV16811.1"/>
    </source>
</evidence>
<keyword evidence="6" id="KW-0735">Signal-anchor</keyword>
<evidence type="ECO:0000256" key="3">
    <source>
        <dbReference type="ARBA" id="ARBA00022676"/>
    </source>
</evidence>
<comment type="similarity">
    <text evidence="2">Belongs to the glycosyltransferase 92 family.</text>
</comment>
<dbReference type="UniPathway" id="UPA00378"/>
<name>A0A1W0WNM0_HYPEX</name>
<dbReference type="GO" id="GO:0008107">
    <property type="term" value="F:galactoside 2-alpha-L-fucosyltransferase activity"/>
    <property type="evidence" value="ECO:0007669"/>
    <property type="project" value="InterPro"/>
</dbReference>
<comment type="subcellular location">
    <subcellularLocation>
        <location evidence="6">Golgi apparatus</location>
        <location evidence="6">Golgi stack membrane</location>
        <topology evidence="6">Single-pass type II membrane protein</topology>
    </subcellularLocation>
    <subcellularLocation>
        <location evidence="1">Membrane</location>
    </subcellularLocation>
</comment>
<dbReference type="GO" id="GO:0032580">
    <property type="term" value="C:Golgi cisterna membrane"/>
    <property type="evidence" value="ECO:0007669"/>
    <property type="project" value="UniProtKB-SubCell"/>
</dbReference>
<evidence type="ECO:0000256" key="2">
    <source>
        <dbReference type="ARBA" id="ARBA00007647"/>
    </source>
</evidence>
<dbReference type="Pfam" id="PF01531">
    <property type="entry name" value="Glyco_transf_11"/>
    <property type="match status" value="1"/>
</dbReference>
<dbReference type="PANTHER" id="PTHR11927:SF9">
    <property type="entry name" value="L-FUCOSYLTRANSFERASE"/>
    <property type="match status" value="1"/>
</dbReference>
<dbReference type="InterPro" id="IPR002516">
    <property type="entry name" value="Glyco_trans_11"/>
</dbReference>
<keyword evidence="7" id="KW-0732">Signal</keyword>
<keyword evidence="6" id="KW-0333">Golgi apparatus</keyword>
<evidence type="ECO:0000256" key="5">
    <source>
        <dbReference type="ARBA" id="ARBA00023136"/>
    </source>
</evidence>
<dbReference type="Pfam" id="PF01697">
    <property type="entry name" value="Glyco_transf_92"/>
    <property type="match status" value="1"/>
</dbReference>
<keyword evidence="5" id="KW-0472">Membrane</keyword>
<sequence length="930" mass="106027">MLSSCCGEVTITQSLLLLLFTSSICSCLYSYRRSVQAGVSGFVKDTATWWLDVAADEDTDVDWNNGTRAAGFPYRTNFTVETTPTTEACIFQNQRSHSPVLRNGTFSSSRLLQLKSLIKKRLALAKLYVKSIRLNDKITNLSSARLITHHFHKGRLGNWMFQAASLVGIARTNRRIPILLTTQKDKSQLFEAFHLSLIDQAALFRNATDMDRSTVPDTGAARYNSATKSLTSLPQTLVLSGYLQSWKYFEAYREEIRRLFTFRIGVYNKAEKTITDVLRTLGDEWRDAVLVGVHIRRGDVTDPDMNDVGHVPATDGYLLRSVEYFQAKYCRVVFFVVTDGVAYARALFAHHGANFAVVEGHFRQPEVDMALLTLMDHLILTVGTFGWWGGYLSDAGEVVHFRDWPRNGSVPRSLSLKTSSHPTTKRYDGEFKYLGGCPPEAKQNSTFFTATEDNNNRHRHHHRQPSAFSRSTCAASMKRVQDPEKALQPLKKYLLRLTVSCGACFLCGLFVTTRTDRGLGFNSVYSPSSLGEERESPSVSPRFEWQKVFEDFYVYSAYYVAGQSTPEVHVVILAPAVDGRFWNFVFCFCHFRNDRTSSGQERVKRAKLQRLPDEHSDDENCTVTAGRLWCALPRLQAPETHWMEMDVRCRYGRTSGAATLQVSHVRKGPEPRELSFAHCGPPIYGQYDRPAAVVEFVEYYRLMGVGRFIWYPMNVSSRTQTVLDYYVREGVMELTNWTIPEEVGARVHYFGQLAQIYDCFLKTSMQFDYTINSDLDEFFATNKTPATFASIVHNGFFDCVVIQSSFMDSNWTSYWNTDLIDPISGVPILQTSTIDQRDGFVYELPVRSKYVCKGRYVDMPRIHFVDQFRNKSAFSLAFPSPVEELILHYRPDRGNTTVKETRGMVHSSKMVHRVADIWRKLNFDDPTTKI</sequence>
<organism evidence="8 9">
    <name type="scientific">Hypsibius exemplaris</name>
    <name type="common">Freshwater tardigrade</name>
    <dbReference type="NCBI Taxonomy" id="2072580"/>
    <lineage>
        <taxon>Eukaryota</taxon>
        <taxon>Metazoa</taxon>
        <taxon>Ecdysozoa</taxon>
        <taxon>Tardigrada</taxon>
        <taxon>Eutardigrada</taxon>
        <taxon>Parachela</taxon>
        <taxon>Hypsibioidea</taxon>
        <taxon>Hypsibiidae</taxon>
        <taxon>Hypsibius</taxon>
    </lineage>
</organism>
<dbReference type="EMBL" id="MTYJ01000069">
    <property type="protein sequence ID" value="OQV16811.1"/>
    <property type="molecule type" value="Genomic_DNA"/>
</dbReference>
<feature type="signal peptide" evidence="7">
    <location>
        <begin position="1"/>
        <end position="27"/>
    </location>
</feature>
<evidence type="ECO:0000256" key="1">
    <source>
        <dbReference type="ARBA" id="ARBA00004370"/>
    </source>
</evidence>
<keyword evidence="3 6" id="KW-0328">Glycosyltransferase</keyword>
<evidence type="ECO:0000256" key="4">
    <source>
        <dbReference type="ARBA" id="ARBA00022679"/>
    </source>
</evidence>
<dbReference type="AlphaFoldDB" id="A0A1W0WNM0"/>
<protein>
    <recommendedName>
        <fullName evidence="6">L-Fucosyltransferase</fullName>
        <ecNumber evidence="6">2.4.1.-</ecNumber>
    </recommendedName>
</protein>
<dbReference type="Proteomes" id="UP000192578">
    <property type="component" value="Unassembled WGS sequence"/>
</dbReference>
<evidence type="ECO:0000313" key="9">
    <source>
        <dbReference type="Proteomes" id="UP000192578"/>
    </source>
</evidence>
<evidence type="ECO:0000256" key="7">
    <source>
        <dbReference type="SAM" id="SignalP"/>
    </source>
</evidence>
<comment type="similarity">
    <text evidence="6">Belongs to the glycosyltransferase 11 family.</text>
</comment>
<evidence type="ECO:0000256" key="6">
    <source>
        <dbReference type="RuleBase" id="RU363129"/>
    </source>
</evidence>
<dbReference type="CDD" id="cd11301">
    <property type="entry name" value="Fut1_Fut2_like"/>
    <property type="match status" value="1"/>
</dbReference>
<proteinExistence type="inferred from homology"/>